<organism evidence="3 4">
    <name type="scientific">Mariniphaga anaerophila</name>
    <dbReference type="NCBI Taxonomy" id="1484053"/>
    <lineage>
        <taxon>Bacteria</taxon>
        <taxon>Pseudomonadati</taxon>
        <taxon>Bacteroidota</taxon>
        <taxon>Bacteroidia</taxon>
        <taxon>Marinilabiliales</taxon>
        <taxon>Prolixibacteraceae</taxon>
        <taxon>Mariniphaga</taxon>
    </lineage>
</organism>
<sequence length="237" mass="26251">MNVLITGTGSGFGFGLAKNYLEKGHTVYGISRKKNEELSLFPNFHFLVQDISRFREMQTNLVSFLKDVKTLDLVILNAGMLNEIKDLKDTSLDEIEKVMQVNVWANKVLIENLFQEIPEIKQVVAVSSGAAVSGARGWNAYSLSKATLNMLISLYAKEFVGAHFSALAPGLVDTGMQEYISSLGNEEKFPVVQRLKRAKGTSEMPSPKDAAEIFATAIEKVRTVESGSFQDVRKMHL</sequence>
<dbReference type="AlphaFoldDB" id="A0A1M4WGX5"/>
<evidence type="ECO:0000313" key="3">
    <source>
        <dbReference type="EMBL" id="SHE80486.1"/>
    </source>
</evidence>
<dbReference type="GO" id="GO:0050664">
    <property type="term" value="F:oxidoreductase activity, acting on NAD(P)H, oxygen as acceptor"/>
    <property type="evidence" value="ECO:0007669"/>
    <property type="project" value="TreeGrafter"/>
</dbReference>
<dbReference type="PANTHER" id="PTHR43008:SF8">
    <property type="entry name" value="BENZIL REDUCTASE ((S)-BENZOIN FORMING) IRC24"/>
    <property type="match status" value="1"/>
</dbReference>
<reference evidence="3 4" key="1">
    <citation type="submission" date="2016-11" db="EMBL/GenBank/DDBJ databases">
        <authorList>
            <person name="Jaros S."/>
            <person name="Januszkiewicz K."/>
            <person name="Wedrychowicz H."/>
        </authorList>
    </citation>
    <scope>NUCLEOTIDE SEQUENCE [LARGE SCALE GENOMIC DNA]</scope>
    <source>
        <strain evidence="3 4">DSM 26910</strain>
    </source>
</reference>
<dbReference type="PRINTS" id="PR00081">
    <property type="entry name" value="GDHRDH"/>
</dbReference>
<gene>
    <name evidence="3" type="ORF">SAMN05444274_102443</name>
</gene>
<proteinExistence type="inferred from homology"/>
<dbReference type="PANTHER" id="PTHR43008">
    <property type="entry name" value="BENZIL REDUCTASE"/>
    <property type="match status" value="1"/>
</dbReference>
<accession>A0A1M4WGX5</accession>
<evidence type="ECO:0000256" key="1">
    <source>
        <dbReference type="ARBA" id="ARBA00006484"/>
    </source>
</evidence>
<name>A0A1M4WGX5_9BACT</name>
<dbReference type="InterPro" id="IPR036291">
    <property type="entry name" value="NAD(P)-bd_dom_sf"/>
</dbReference>
<dbReference type="Pfam" id="PF00106">
    <property type="entry name" value="adh_short"/>
    <property type="match status" value="1"/>
</dbReference>
<dbReference type="OrthoDB" id="822355at2"/>
<dbReference type="EMBL" id="FQUM01000002">
    <property type="protein sequence ID" value="SHE80486.1"/>
    <property type="molecule type" value="Genomic_DNA"/>
</dbReference>
<comment type="similarity">
    <text evidence="1">Belongs to the short-chain dehydrogenases/reductases (SDR) family.</text>
</comment>
<keyword evidence="2" id="KW-0560">Oxidoreductase</keyword>
<protein>
    <submittedName>
        <fullName evidence="3">NAD(P)-dependent dehydrogenase, short-chain alcohol dehydrogenase family</fullName>
    </submittedName>
</protein>
<dbReference type="RefSeq" id="WP_072999641.1">
    <property type="nucleotide sequence ID" value="NZ_FQUM01000002.1"/>
</dbReference>
<dbReference type="Gene3D" id="3.40.50.720">
    <property type="entry name" value="NAD(P)-binding Rossmann-like Domain"/>
    <property type="match status" value="1"/>
</dbReference>
<dbReference type="InterPro" id="IPR002347">
    <property type="entry name" value="SDR_fam"/>
</dbReference>
<evidence type="ECO:0000313" key="4">
    <source>
        <dbReference type="Proteomes" id="UP000184164"/>
    </source>
</evidence>
<dbReference type="Proteomes" id="UP000184164">
    <property type="component" value="Unassembled WGS sequence"/>
</dbReference>
<dbReference type="STRING" id="1484053.SAMN05444274_102443"/>
<dbReference type="SUPFAM" id="SSF51735">
    <property type="entry name" value="NAD(P)-binding Rossmann-fold domains"/>
    <property type="match status" value="1"/>
</dbReference>
<keyword evidence="4" id="KW-1185">Reference proteome</keyword>
<evidence type="ECO:0000256" key="2">
    <source>
        <dbReference type="ARBA" id="ARBA00023002"/>
    </source>
</evidence>